<evidence type="ECO:0000313" key="1">
    <source>
        <dbReference type="EMBL" id="CEK55441.1"/>
    </source>
</evidence>
<proteinExistence type="predicted"/>
<dbReference type="EMBL" id="HACG01008576">
    <property type="protein sequence ID" value="CEK55441.1"/>
    <property type="molecule type" value="Transcribed_RNA"/>
</dbReference>
<organism evidence="1">
    <name type="scientific">Arion vulgaris</name>
    <dbReference type="NCBI Taxonomy" id="1028688"/>
    <lineage>
        <taxon>Eukaryota</taxon>
        <taxon>Metazoa</taxon>
        <taxon>Spiralia</taxon>
        <taxon>Lophotrochozoa</taxon>
        <taxon>Mollusca</taxon>
        <taxon>Gastropoda</taxon>
        <taxon>Heterobranchia</taxon>
        <taxon>Euthyneura</taxon>
        <taxon>Panpulmonata</taxon>
        <taxon>Eupulmonata</taxon>
        <taxon>Stylommatophora</taxon>
        <taxon>Helicina</taxon>
        <taxon>Arionoidea</taxon>
        <taxon>Arionidae</taxon>
        <taxon>Arion</taxon>
    </lineage>
</organism>
<gene>
    <name evidence="1" type="primary">ORF25218</name>
</gene>
<feature type="non-terminal residue" evidence="1">
    <location>
        <position position="164"/>
    </location>
</feature>
<sequence>QCSSKEVKTTLSHSVNVNTSSSISSFFNGQIVNNSRREEIKSCNSLSSVNGSISDSKCPLIDPYIPLSKKLSNLSDLGDKNVPGENKTVNITAPVRSGKYTVQIRTALEGEDIKSLVTRPQRFSSRDRISFSSNSQAELCRTSKRKLVENRYLVNEFLDISNQE</sequence>
<feature type="non-terminal residue" evidence="1">
    <location>
        <position position="1"/>
    </location>
</feature>
<protein>
    <submittedName>
        <fullName evidence="1">Uncharacterized protein</fullName>
    </submittedName>
</protein>
<dbReference type="AlphaFoldDB" id="A0A0B6YI44"/>
<accession>A0A0B6YI44</accession>
<name>A0A0B6YI44_9EUPU</name>
<reference evidence="1" key="1">
    <citation type="submission" date="2014-12" db="EMBL/GenBank/DDBJ databases">
        <title>Insight into the proteome of Arion vulgaris.</title>
        <authorList>
            <person name="Aradska J."/>
            <person name="Bulat T."/>
            <person name="Smidak R."/>
            <person name="Sarate P."/>
            <person name="Gangsoo J."/>
            <person name="Sialana F."/>
            <person name="Bilban M."/>
            <person name="Lubec G."/>
        </authorList>
    </citation>
    <scope>NUCLEOTIDE SEQUENCE</scope>
    <source>
        <tissue evidence="1">Skin</tissue>
    </source>
</reference>